<gene>
    <name evidence="2" type="ORF">ACFFGH_01030</name>
</gene>
<dbReference type="RefSeq" id="WP_386664076.1">
    <property type="nucleotide sequence ID" value="NZ_JBHLTG010000001.1"/>
</dbReference>
<feature type="region of interest" description="Disordered" evidence="1">
    <location>
        <begin position="1"/>
        <end position="23"/>
    </location>
</feature>
<evidence type="ECO:0000313" key="2">
    <source>
        <dbReference type="EMBL" id="MFC0676433.1"/>
    </source>
</evidence>
<name>A0ABV6RKE9_9GAMM</name>
<evidence type="ECO:0000256" key="1">
    <source>
        <dbReference type="SAM" id="MobiDB-lite"/>
    </source>
</evidence>
<keyword evidence="3" id="KW-1185">Reference proteome</keyword>
<dbReference type="Proteomes" id="UP001589896">
    <property type="component" value="Unassembled WGS sequence"/>
</dbReference>
<sequence>MAQIDSLAEQAIQRAGQGVDPSIERRLDAAARRVLSTLDDSDPTAPAALRDTVEMAKRVMEAADPEAPRMMLELARKGLTRALRRHDAQGDLASAA</sequence>
<evidence type="ECO:0000313" key="3">
    <source>
        <dbReference type="Proteomes" id="UP001589896"/>
    </source>
</evidence>
<reference evidence="2 3" key="1">
    <citation type="submission" date="2024-09" db="EMBL/GenBank/DDBJ databases">
        <authorList>
            <person name="Sun Q."/>
            <person name="Mori K."/>
        </authorList>
    </citation>
    <scope>NUCLEOTIDE SEQUENCE [LARGE SCALE GENOMIC DNA]</scope>
    <source>
        <strain evidence="2 3">KCTC 23076</strain>
    </source>
</reference>
<accession>A0ABV6RKE9</accession>
<dbReference type="EMBL" id="JBHLTG010000001">
    <property type="protein sequence ID" value="MFC0676433.1"/>
    <property type="molecule type" value="Genomic_DNA"/>
</dbReference>
<organism evidence="2 3">
    <name type="scientific">Lysobacter korlensis</name>
    <dbReference type="NCBI Taxonomy" id="553636"/>
    <lineage>
        <taxon>Bacteria</taxon>
        <taxon>Pseudomonadati</taxon>
        <taxon>Pseudomonadota</taxon>
        <taxon>Gammaproteobacteria</taxon>
        <taxon>Lysobacterales</taxon>
        <taxon>Lysobacteraceae</taxon>
        <taxon>Lysobacter</taxon>
    </lineage>
</organism>
<proteinExistence type="predicted"/>
<protein>
    <submittedName>
        <fullName evidence="2">Uncharacterized protein</fullName>
    </submittedName>
</protein>
<comment type="caution">
    <text evidence="2">The sequence shown here is derived from an EMBL/GenBank/DDBJ whole genome shotgun (WGS) entry which is preliminary data.</text>
</comment>